<dbReference type="OrthoDB" id="444255at2759"/>
<dbReference type="InterPro" id="IPR052942">
    <property type="entry name" value="LPS_cholinephosphotransferase"/>
</dbReference>
<dbReference type="GO" id="GO:0009100">
    <property type="term" value="P:glycoprotein metabolic process"/>
    <property type="evidence" value="ECO:0007669"/>
    <property type="project" value="UniProtKB-ARBA"/>
</dbReference>
<name>G8Y482_PICSO</name>
<accession>G8Y482</accession>
<dbReference type="Pfam" id="PF04991">
    <property type="entry name" value="LicD"/>
    <property type="match status" value="1"/>
</dbReference>
<protein>
    <submittedName>
        <fullName evidence="3">Piso0_005099 protein</fullName>
    </submittedName>
</protein>
<proteinExistence type="predicted"/>
<dbReference type="AlphaFoldDB" id="G8Y482"/>
<feature type="domain" description="LicD/FKTN/FKRP nucleotidyltransferase" evidence="2">
    <location>
        <begin position="315"/>
        <end position="422"/>
    </location>
</feature>
<dbReference type="HOGENOM" id="CLU_451986_0_0_1"/>
<feature type="transmembrane region" description="Helical" evidence="1">
    <location>
        <begin position="12"/>
        <end position="31"/>
    </location>
</feature>
<organism evidence="3 4">
    <name type="scientific">Pichia sorbitophila (strain ATCC MYA-4447 / BCRC 22081 / CBS 7064 / NBRC 10061 / NRRL Y-12695)</name>
    <name type="common">Hybrid yeast</name>
    <dbReference type="NCBI Taxonomy" id="559304"/>
    <lineage>
        <taxon>Eukaryota</taxon>
        <taxon>Fungi</taxon>
        <taxon>Dikarya</taxon>
        <taxon>Ascomycota</taxon>
        <taxon>Saccharomycotina</taxon>
        <taxon>Pichiomycetes</taxon>
        <taxon>Debaryomycetaceae</taxon>
        <taxon>Millerozyma</taxon>
    </lineage>
</organism>
<dbReference type="InParanoid" id="G8Y482"/>
<keyword evidence="1" id="KW-0472">Membrane</keyword>
<evidence type="ECO:0000313" key="3">
    <source>
        <dbReference type="EMBL" id="CCE85500.1"/>
    </source>
</evidence>
<evidence type="ECO:0000256" key="1">
    <source>
        <dbReference type="SAM" id="Phobius"/>
    </source>
</evidence>
<keyword evidence="1" id="KW-0812">Transmembrane</keyword>
<evidence type="ECO:0000259" key="2">
    <source>
        <dbReference type="Pfam" id="PF04991"/>
    </source>
</evidence>
<evidence type="ECO:0000313" key="4">
    <source>
        <dbReference type="Proteomes" id="UP000005222"/>
    </source>
</evidence>
<dbReference type="InterPro" id="IPR007074">
    <property type="entry name" value="LicD/FKTN/FKRP_NTP_transf"/>
</dbReference>
<dbReference type="OMA" id="WIITRES"/>
<dbReference type="STRING" id="559304.G8Y482"/>
<sequence>MIPRLYKRHKILLCMVLVILSALLSFGNYWMKPPVQALLEDEALRLTSQSSFNPRSVLHELTSYIIAFNDGDSNEISNSRIGTKSGSIVFHWDDWVDTFPANRLLEDVKLSSPEGECNSALAKFASVDAHWLESYNTKARRGMAHLYCLQQPPKRVLLATDSSFVEVPVDHKRRLGLSDSPSNITKFQVVKDIQNIQTLDHQRFNTIPYNNLRARADVDVQDFYFDPQLEIIRLKQQQRTESLDSSQEEYLNFLSYANKLVDNTDRYFKYPWIASDLIVGYSHHFAFPFFKRYFGNRERQSVFQHLVRAWFQFAESAGVASWINYGSLLGWAYNGVNMQWDTDIDIQMPITHLSKLGREFNRTLITENPRYGNARYYLEVSPTYLRQGNSKNFIDARFIEINSGLYIDISALAHTNFKPPENLYDGLTEEEKEKAIPINCKNWNWHITDEILPLRHSYFEGGDVYIPNNVSRLLSRKYGESSYTTKLRFKDFNYQTDIDVWVPDSVCSEPPRTDTRYKDENKGELTLEGACGSEELMDEYHIIHECAQRRHTLEPYLDYPEEYDINATGALPYFRKDPWDYHNDINRGAALNASWYTKDEVYYL</sequence>
<dbReference type="PANTHER" id="PTHR43404:SF1">
    <property type="entry name" value="MNN4P"/>
    <property type="match status" value="1"/>
</dbReference>
<dbReference type="EMBL" id="FO082047">
    <property type="protein sequence ID" value="CCE85500.1"/>
    <property type="molecule type" value="Genomic_DNA"/>
</dbReference>
<keyword evidence="4" id="KW-1185">Reference proteome</keyword>
<gene>
    <name evidence="3" type="primary">Piso0_005099</name>
    <name evidence="3" type="ORF">GNLVRS01_PISO0M07668g</name>
</gene>
<reference evidence="3 4" key="1">
    <citation type="journal article" date="2012" name="G3 (Bethesda)">
        <title>Pichia sorbitophila, an interspecies yeast hybrid reveals early steps of genome resolution following polyploidization.</title>
        <authorList>
            <person name="Leh Louis V."/>
            <person name="Despons L."/>
            <person name="Friedrich A."/>
            <person name="Martin T."/>
            <person name="Durrens P."/>
            <person name="Casaregola S."/>
            <person name="Neuveglise C."/>
            <person name="Fairhead C."/>
            <person name="Marck C."/>
            <person name="Cruz J.A."/>
            <person name="Straub M.L."/>
            <person name="Kugler V."/>
            <person name="Sacerdot C."/>
            <person name="Uzunov Z."/>
            <person name="Thierry A."/>
            <person name="Weiss S."/>
            <person name="Bleykasten C."/>
            <person name="De Montigny J."/>
            <person name="Jacques N."/>
            <person name="Jung P."/>
            <person name="Lemaire M."/>
            <person name="Mallet S."/>
            <person name="Morel G."/>
            <person name="Richard G.F."/>
            <person name="Sarkar A."/>
            <person name="Savel G."/>
            <person name="Schacherer J."/>
            <person name="Seret M.L."/>
            <person name="Talla E."/>
            <person name="Samson G."/>
            <person name="Jubin C."/>
            <person name="Poulain J."/>
            <person name="Vacherie B."/>
            <person name="Barbe V."/>
            <person name="Pelletier E."/>
            <person name="Sherman D.J."/>
            <person name="Westhof E."/>
            <person name="Weissenbach J."/>
            <person name="Baret P.V."/>
            <person name="Wincker P."/>
            <person name="Gaillardin C."/>
            <person name="Dujon B."/>
            <person name="Souciet J.L."/>
        </authorList>
    </citation>
    <scope>NUCLEOTIDE SEQUENCE [LARGE SCALE GENOMIC DNA]</scope>
    <source>
        <strain evidence="4">ATCC MYA-4447 / BCRC 22081 / CBS 7064 / NBRC 10061 / NRRL Y-12695</strain>
    </source>
</reference>
<dbReference type="Proteomes" id="UP000005222">
    <property type="component" value="Chromosome M"/>
</dbReference>
<dbReference type="eggNOG" id="ENOG502SD1A">
    <property type="taxonomic scope" value="Eukaryota"/>
</dbReference>
<dbReference type="PANTHER" id="PTHR43404">
    <property type="entry name" value="LIPOPOLYSACCHARIDE CHOLINEPHOSPHOTRANSFERASE LICD"/>
    <property type="match status" value="1"/>
</dbReference>
<keyword evidence="1" id="KW-1133">Transmembrane helix</keyword>